<dbReference type="AlphaFoldDB" id="A0A450UY42"/>
<dbReference type="EMBL" id="CAADFG010000111">
    <property type="protein sequence ID" value="VFJ96808.1"/>
    <property type="molecule type" value="Genomic_DNA"/>
</dbReference>
<accession>A0A450UY42</accession>
<evidence type="ECO:0000313" key="3">
    <source>
        <dbReference type="EMBL" id="VFK04352.1"/>
    </source>
</evidence>
<sequence>MALILGIDEEQLALGSDASFWKLIENRREENGISREELEQALEAV</sequence>
<gene>
    <name evidence="1" type="ORF">BECKH772A_GA0070896_101112</name>
    <name evidence="2" type="ORF">BECKH772B_GA0070898_1011213</name>
    <name evidence="3" type="ORF">BECKH772C_GA0070978_101762</name>
</gene>
<name>A0A450UY42_9GAMM</name>
<reference evidence="2" key="1">
    <citation type="submission" date="2019-02" db="EMBL/GenBank/DDBJ databases">
        <authorList>
            <person name="Gruber-Vodicka R. H."/>
            <person name="Seah K. B. B."/>
        </authorList>
    </citation>
    <scope>NUCLEOTIDE SEQUENCE</scope>
    <source>
        <strain evidence="3">BECK_SA2B12</strain>
        <strain evidence="1">BECK_SA2B15</strain>
        <strain evidence="2">BECK_SA2B20</strain>
    </source>
</reference>
<proteinExistence type="predicted"/>
<evidence type="ECO:0000313" key="1">
    <source>
        <dbReference type="EMBL" id="VFJ96808.1"/>
    </source>
</evidence>
<dbReference type="EMBL" id="CAADFI010000112">
    <property type="protein sequence ID" value="VFJ97460.1"/>
    <property type="molecule type" value="Genomic_DNA"/>
</dbReference>
<organism evidence="2">
    <name type="scientific">Candidatus Kentrum eta</name>
    <dbReference type="NCBI Taxonomy" id="2126337"/>
    <lineage>
        <taxon>Bacteria</taxon>
        <taxon>Pseudomonadati</taxon>
        <taxon>Pseudomonadota</taxon>
        <taxon>Gammaproteobacteria</taxon>
        <taxon>Candidatus Kentrum</taxon>
    </lineage>
</organism>
<evidence type="ECO:0000313" key="2">
    <source>
        <dbReference type="EMBL" id="VFJ97460.1"/>
    </source>
</evidence>
<protein>
    <submittedName>
        <fullName evidence="2">Uncharacterized protein</fullName>
    </submittedName>
</protein>
<dbReference type="EMBL" id="CAADFJ010000176">
    <property type="protein sequence ID" value="VFK04352.1"/>
    <property type="molecule type" value="Genomic_DNA"/>
</dbReference>